<dbReference type="Proteomes" id="UP000039865">
    <property type="component" value="Unassembled WGS sequence"/>
</dbReference>
<reference evidence="2 3" key="1">
    <citation type="submission" date="2014-06" db="EMBL/GenBank/DDBJ databases">
        <authorList>
            <person name="Swart Estienne"/>
        </authorList>
    </citation>
    <scope>NUCLEOTIDE SEQUENCE [LARGE SCALE GENOMIC DNA]</scope>
    <source>
        <strain evidence="2 3">130c</strain>
    </source>
</reference>
<dbReference type="EMBL" id="CCKQ01016651">
    <property type="protein sequence ID" value="CDW88517.1"/>
    <property type="molecule type" value="Genomic_DNA"/>
</dbReference>
<evidence type="ECO:0000313" key="2">
    <source>
        <dbReference type="EMBL" id="CDW88517.1"/>
    </source>
</evidence>
<feature type="region of interest" description="Disordered" evidence="1">
    <location>
        <begin position="1"/>
        <end position="55"/>
    </location>
</feature>
<sequence length="214" mass="25316">MTRDYKGKVQRARFNGGSFRAREDSKRNDYYRKGGYRGNQPKKTLNLSKNSTGNFRGKTLGKYRQRTHKYNQRYKSDRTFGGERRIHSDNNFKRPFRKSKAIQKRNKQSYGSRALNRNRISSGKTNQFSKKSQLKKGKTLSFKKKGRVGKKILGVRKDKHMTNSQLDKDLEKYWIKNNDKDNGKKQIFDFFIVIKHLDNDLEEYMKNQKAVIAN</sequence>
<feature type="compositionally biased region" description="Basic and acidic residues" evidence="1">
    <location>
        <begin position="20"/>
        <end position="32"/>
    </location>
</feature>
<keyword evidence="3" id="KW-1185">Reference proteome</keyword>
<gene>
    <name evidence="2" type="primary">Contig1831.g1983</name>
    <name evidence="2" type="ORF">STYLEM_17639</name>
</gene>
<dbReference type="AlphaFoldDB" id="A0A078B5E8"/>
<accession>A0A078B5E8</accession>
<organism evidence="2 3">
    <name type="scientific">Stylonychia lemnae</name>
    <name type="common">Ciliate</name>
    <dbReference type="NCBI Taxonomy" id="5949"/>
    <lineage>
        <taxon>Eukaryota</taxon>
        <taxon>Sar</taxon>
        <taxon>Alveolata</taxon>
        <taxon>Ciliophora</taxon>
        <taxon>Intramacronucleata</taxon>
        <taxon>Spirotrichea</taxon>
        <taxon>Stichotrichia</taxon>
        <taxon>Sporadotrichida</taxon>
        <taxon>Oxytrichidae</taxon>
        <taxon>Stylonychinae</taxon>
        <taxon>Stylonychia</taxon>
    </lineage>
</organism>
<protein>
    <submittedName>
        <fullName evidence="2">Uncharacterized protein</fullName>
    </submittedName>
</protein>
<evidence type="ECO:0000256" key="1">
    <source>
        <dbReference type="SAM" id="MobiDB-lite"/>
    </source>
</evidence>
<feature type="compositionally biased region" description="Polar residues" evidence="1">
    <location>
        <begin position="41"/>
        <end position="54"/>
    </location>
</feature>
<proteinExistence type="predicted"/>
<dbReference type="InParanoid" id="A0A078B5E8"/>
<name>A0A078B5E8_STYLE</name>
<evidence type="ECO:0000313" key="3">
    <source>
        <dbReference type="Proteomes" id="UP000039865"/>
    </source>
</evidence>